<dbReference type="EMBL" id="QUSM01000003">
    <property type="protein sequence ID" value="RGD74173.1"/>
    <property type="molecule type" value="Genomic_DNA"/>
</dbReference>
<reference evidence="2 3" key="1">
    <citation type="submission" date="2018-08" db="EMBL/GenBank/DDBJ databases">
        <title>A genome reference for cultivated species of the human gut microbiota.</title>
        <authorList>
            <person name="Zou Y."/>
            <person name="Xue W."/>
            <person name="Luo G."/>
        </authorList>
    </citation>
    <scope>NUCLEOTIDE SEQUENCE [LARGE SCALE GENOMIC DNA]</scope>
    <source>
        <strain evidence="2 3">AM25-6</strain>
    </source>
</reference>
<evidence type="ECO:0000313" key="3">
    <source>
        <dbReference type="Proteomes" id="UP000261212"/>
    </source>
</evidence>
<evidence type="ECO:0000256" key="1">
    <source>
        <dbReference type="SAM" id="Coils"/>
    </source>
</evidence>
<feature type="coiled-coil region" evidence="1">
    <location>
        <begin position="34"/>
        <end position="61"/>
    </location>
</feature>
<organism evidence="2 3">
    <name type="scientific">Anaerofustis stercorihominis</name>
    <dbReference type="NCBI Taxonomy" id="214853"/>
    <lineage>
        <taxon>Bacteria</taxon>
        <taxon>Bacillati</taxon>
        <taxon>Bacillota</taxon>
        <taxon>Clostridia</taxon>
        <taxon>Eubacteriales</taxon>
        <taxon>Eubacteriaceae</taxon>
        <taxon>Anaerofustis</taxon>
    </lineage>
</organism>
<comment type="caution">
    <text evidence="2">The sequence shown here is derived from an EMBL/GenBank/DDBJ whole genome shotgun (WGS) entry which is preliminary data.</text>
</comment>
<sequence>MKDNKENAVEEFMTIFKELPYEIQQIIFWSVKNIKLIKEMCENSEMSLKEINEKIENALKEKDYFTYVLFSFQKLYDEKMRNNYKI</sequence>
<name>A0A3E3DY59_9FIRM</name>
<dbReference type="RefSeq" id="WP_117532016.1">
    <property type="nucleotide sequence ID" value="NZ_QUSM01000003.1"/>
</dbReference>
<protein>
    <submittedName>
        <fullName evidence="2">Uncharacterized protein</fullName>
    </submittedName>
</protein>
<keyword evidence="1" id="KW-0175">Coiled coil</keyword>
<dbReference type="Proteomes" id="UP000261212">
    <property type="component" value="Unassembled WGS sequence"/>
</dbReference>
<dbReference type="AlphaFoldDB" id="A0A3E3DY59"/>
<gene>
    <name evidence="2" type="ORF">DW687_05240</name>
</gene>
<accession>A0A3E3DY59</accession>
<proteinExistence type="predicted"/>
<evidence type="ECO:0000313" key="2">
    <source>
        <dbReference type="EMBL" id="RGD74173.1"/>
    </source>
</evidence>